<comment type="caution">
    <text evidence="1">The sequence shown here is derived from an EMBL/GenBank/DDBJ whole genome shotgun (WGS) entry which is preliminary data.</text>
</comment>
<name>A0A150IPK1_9EURY</name>
<sequence length="161" mass="18696">MGRKKQIKKKGKGIYMVIDPTLYRKSKAIIENRTKDYENYLARKIHTNNRAEMIKLEIEELDQKREALMKEYDIEIGIEANEDHMEDETINKITYATNTIMKIVNNQGGIGWDKIEEIADFQGISLAELKLHLPESIKDKIVEHNVTLETVEGRSDYGLSR</sequence>
<dbReference type="EMBL" id="LNGC01000175">
    <property type="protein sequence ID" value="KYC46745.1"/>
    <property type="molecule type" value="Genomic_DNA"/>
</dbReference>
<protein>
    <submittedName>
        <fullName evidence="1">Uncharacterized protein</fullName>
    </submittedName>
</protein>
<accession>A0A150IPK1</accession>
<dbReference type="AlphaFoldDB" id="A0A150IPK1"/>
<evidence type="ECO:0000313" key="2">
    <source>
        <dbReference type="Proteomes" id="UP000075398"/>
    </source>
</evidence>
<evidence type="ECO:0000313" key="1">
    <source>
        <dbReference type="EMBL" id="KYC46745.1"/>
    </source>
</evidence>
<gene>
    <name evidence="1" type="ORF">AMQ22_02059</name>
</gene>
<reference evidence="1 2" key="1">
    <citation type="journal article" date="2016" name="ISME J.">
        <title>Chasing the elusive Euryarchaeota class WSA2: genomes reveal a uniquely fastidious methyl-reducing methanogen.</title>
        <authorList>
            <person name="Nobu M.K."/>
            <person name="Narihiro T."/>
            <person name="Kuroda K."/>
            <person name="Mei R."/>
            <person name="Liu W.T."/>
        </authorList>
    </citation>
    <scope>NUCLEOTIDE SEQUENCE [LARGE SCALE GENOMIC DNA]</scope>
    <source>
        <strain evidence="1">U1lsi0528_Bin055</strain>
    </source>
</reference>
<organism evidence="1 2">
    <name type="scientific">Candidatus Methanofastidiosum methylothiophilum</name>
    <dbReference type="NCBI Taxonomy" id="1705564"/>
    <lineage>
        <taxon>Archaea</taxon>
        <taxon>Methanobacteriati</taxon>
        <taxon>Methanobacteriota</taxon>
        <taxon>Stenosarchaea group</taxon>
        <taxon>Candidatus Methanofastidiosia</taxon>
        <taxon>Candidatus Methanofastidiosales</taxon>
        <taxon>Candidatus Methanofastidiosaceae</taxon>
        <taxon>Candidatus Methanofastidiosum</taxon>
    </lineage>
</organism>
<proteinExistence type="predicted"/>
<dbReference type="Proteomes" id="UP000075398">
    <property type="component" value="Unassembled WGS sequence"/>
</dbReference>